<keyword evidence="2" id="KW-1185">Reference proteome</keyword>
<dbReference type="InParanoid" id="A0A369JLE0"/>
<reference evidence="1" key="1">
    <citation type="submission" date="2018-04" db="EMBL/GenBank/DDBJ databases">
        <title>Whole genome sequencing of Hypsizygus marmoreus.</title>
        <authorList>
            <person name="Choi I.-G."/>
            <person name="Min B."/>
            <person name="Kim J.-G."/>
            <person name="Kim S."/>
            <person name="Oh Y.-L."/>
            <person name="Kong W.-S."/>
            <person name="Park H."/>
            <person name="Jeong J."/>
            <person name="Song E.-S."/>
        </authorList>
    </citation>
    <scope>NUCLEOTIDE SEQUENCE [LARGE SCALE GENOMIC DNA]</scope>
    <source>
        <strain evidence="1">51987-8</strain>
    </source>
</reference>
<accession>A0A369JLE0</accession>
<evidence type="ECO:0000313" key="1">
    <source>
        <dbReference type="EMBL" id="RDB20224.1"/>
    </source>
</evidence>
<name>A0A369JLE0_HYPMA</name>
<dbReference type="AlphaFoldDB" id="A0A369JLE0"/>
<dbReference type="Proteomes" id="UP000076154">
    <property type="component" value="Unassembled WGS sequence"/>
</dbReference>
<dbReference type="EMBL" id="LUEZ02000069">
    <property type="protein sequence ID" value="RDB20224.1"/>
    <property type="molecule type" value="Genomic_DNA"/>
</dbReference>
<proteinExistence type="predicted"/>
<dbReference type="OrthoDB" id="185373at2759"/>
<gene>
    <name evidence="1" type="ORF">Hypma_012643</name>
</gene>
<organism evidence="1 2">
    <name type="scientific">Hypsizygus marmoreus</name>
    <name type="common">White beech mushroom</name>
    <name type="synonym">Agaricus marmoreus</name>
    <dbReference type="NCBI Taxonomy" id="39966"/>
    <lineage>
        <taxon>Eukaryota</taxon>
        <taxon>Fungi</taxon>
        <taxon>Dikarya</taxon>
        <taxon>Basidiomycota</taxon>
        <taxon>Agaricomycotina</taxon>
        <taxon>Agaricomycetes</taxon>
        <taxon>Agaricomycetidae</taxon>
        <taxon>Agaricales</taxon>
        <taxon>Tricholomatineae</taxon>
        <taxon>Lyophyllaceae</taxon>
        <taxon>Hypsizygus</taxon>
    </lineage>
</organism>
<comment type="caution">
    <text evidence="1">The sequence shown here is derived from an EMBL/GenBank/DDBJ whole genome shotgun (WGS) entry which is preliminary data.</text>
</comment>
<protein>
    <submittedName>
        <fullName evidence="1">Uncharacterized protein</fullName>
    </submittedName>
</protein>
<sequence>MKLAVLRSTLGAGPNAGAGLLDDALESALQLGEPEDFSATESYVTIMKALTGTDPSDTASFTKALQAMEDNEAPTK</sequence>
<evidence type="ECO:0000313" key="2">
    <source>
        <dbReference type="Proteomes" id="UP000076154"/>
    </source>
</evidence>